<comment type="caution">
    <text evidence="1">The sequence shown here is derived from an EMBL/GenBank/DDBJ whole genome shotgun (WGS) entry which is preliminary data.</text>
</comment>
<accession>A0A9Q3GKJ4</accession>
<gene>
    <name evidence="1" type="ORF">O181_010139</name>
</gene>
<organism evidence="1 2">
    <name type="scientific">Austropuccinia psidii MF-1</name>
    <dbReference type="NCBI Taxonomy" id="1389203"/>
    <lineage>
        <taxon>Eukaryota</taxon>
        <taxon>Fungi</taxon>
        <taxon>Dikarya</taxon>
        <taxon>Basidiomycota</taxon>
        <taxon>Pucciniomycotina</taxon>
        <taxon>Pucciniomycetes</taxon>
        <taxon>Pucciniales</taxon>
        <taxon>Sphaerophragmiaceae</taxon>
        <taxon>Austropuccinia</taxon>
    </lineage>
</organism>
<dbReference type="Proteomes" id="UP000765509">
    <property type="component" value="Unassembled WGS sequence"/>
</dbReference>
<evidence type="ECO:0000313" key="2">
    <source>
        <dbReference type="Proteomes" id="UP000765509"/>
    </source>
</evidence>
<dbReference type="EMBL" id="AVOT02002456">
    <property type="protein sequence ID" value="MBW0470424.1"/>
    <property type="molecule type" value="Genomic_DNA"/>
</dbReference>
<dbReference type="AlphaFoldDB" id="A0A9Q3GKJ4"/>
<keyword evidence="2" id="KW-1185">Reference proteome</keyword>
<name>A0A9Q3GKJ4_9BASI</name>
<sequence length="99" mass="10757">MLPLCPPDVTPTLPPHLCPHHSLCLDTPASSSLPLTILALLPSPQDMPLMLPSHRHDPQRCLPSLCSCSSLKMRLQCHPPSLLSPLLMLTHPSLIFSTA</sequence>
<evidence type="ECO:0000313" key="1">
    <source>
        <dbReference type="EMBL" id="MBW0470424.1"/>
    </source>
</evidence>
<protein>
    <submittedName>
        <fullName evidence="1">Uncharacterized protein</fullName>
    </submittedName>
</protein>
<reference evidence="1" key="1">
    <citation type="submission" date="2021-03" db="EMBL/GenBank/DDBJ databases">
        <title>Draft genome sequence of rust myrtle Austropuccinia psidii MF-1, a brazilian biotype.</title>
        <authorList>
            <person name="Quecine M.C."/>
            <person name="Pachon D.M.R."/>
            <person name="Bonatelli M.L."/>
            <person name="Correr F.H."/>
            <person name="Franceschini L.M."/>
            <person name="Leite T.F."/>
            <person name="Margarido G.R.A."/>
            <person name="Almeida C.A."/>
            <person name="Ferrarezi J.A."/>
            <person name="Labate C.A."/>
        </authorList>
    </citation>
    <scope>NUCLEOTIDE SEQUENCE</scope>
    <source>
        <strain evidence="1">MF-1</strain>
    </source>
</reference>
<proteinExistence type="predicted"/>